<sequence length="152" mass="17088">MQQKIDLLPTRGNRGIRSQRVKTFIHDRSTQCKWCSGTPRRPFRQVIHRSLHTIQIHPLAVTPIPDQRLLRFPRQSRTPSSCLLTPHLWPGSAVGAMNIGIGSKFSPPDPPILTGFHKPRLPSGKVSLWGRRVPGSKPDSTEDPPCMRPVAR</sequence>
<protein>
    <submittedName>
        <fullName evidence="2">Uncharacterized protein</fullName>
    </submittedName>
</protein>
<evidence type="ECO:0000256" key="1">
    <source>
        <dbReference type="SAM" id="MobiDB-lite"/>
    </source>
</evidence>
<evidence type="ECO:0000313" key="2">
    <source>
        <dbReference type="EMBL" id="GBM33163.1"/>
    </source>
</evidence>
<organism evidence="2 3">
    <name type="scientific">Araneus ventricosus</name>
    <name type="common">Orbweaver spider</name>
    <name type="synonym">Epeira ventricosa</name>
    <dbReference type="NCBI Taxonomy" id="182803"/>
    <lineage>
        <taxon>Eukaryota</taxon>
        <taxon>Metazoa</taxon>
        <taxon>Ecdysozoa</taxon>
        <taxon>Arthropoda</taxon>
        <taxon>Chelicerata</taxon>
        <taxon>Arachnida</taxon>
        <taxon>Araneae</taxon>
        <taxon>Araneomorphae</taxon>
        <taxon>Entelegynae</taxon>
        <taxon>Araneoidea</taxon>
        <taxon>Araneidae</taxon>
        <taxon>Araneus</taxon>
    </lineage>
</organism>
<feature type="region of interest" description="Disordered" evidence="1">
    <location>
        <begin position="114"/>
        <end position="152"/>
    </location>
</feature>
<comment type="caution">
    <text evidence="2">The sequence shown here is derived from an EMBL/GenBank/DDBJ whole genome shotgun (WGS) entry which is preliminary data.</text>
</comment>
<evidence type="ECO:0000313" key="3">
    <source>
        <dbReference type="Proteomes" id="UP000499080"/>
    </source>
</evidence>
<keyword evidence="3" id="KW-1185">Reference proteome</keyword>
<dbReference type="Proteomes" id="UP000499080">
    <property type="component" value="Unassembled WGS sequence"/>
</dbReference>
<accession>A0A4Y2EVC5</accession>
<name>A0A4Y2EVC5_ARAVE</name>
<gene>
    <name evidence="2" type="ORF">AVEN_83674_1</name>
</gene>
<proteinExistence type="predicted"/>
<reference evidence="2 3" key="1">
    <citation type="journal article" date="2019" name="Sci. Rep.">
        <title>Orb-weaving spider Araneus ventricosus genome elucidates the spidroin gene catalogue.</title>
        <authorList>
            <person name="Kono N."/>
            <person name="Nakamura H."/>
            <person name="Ohtoshi R."/>
            <person name="Moran D.A.P."/>
            <person name="Shinohara A."/>
            <person name="Yoshida Y."/>
            <person name="Fujiwara M."/>
            <person name="Mori M."/>
            <person name="Tomita M."/>
            <person name="Arakawa K."/>
        </authorList>
    </citation>
    <scope>NUCLEOTIDE SEQUENCE [LARGE SCALE GENOMIC DNA]</scope>
</reference>
<dbReference type="EMBL" id="BGPR01000726">
    <property type="protein sequence ID" value="GBM33163.1"/>
    <property type="molecule type" value="Genomic_DNA"/>
</dbReference>
<dbReference type="AlphaFoldDB" id="A0A4Y2EVC5"/>